<dbReference type="PANTHER" id="PTHR46704">
    <property type="entry name" value="CXC DOMAIN-CONTAINING PROTEIN-RELATED"/>
    <property type="match status" value="1"/>
</dbReference>
<proteinExistence type="predicted"/>
<evidence type="ECO:0000313" key="2">
    <source>
        <dbReference type="EMBL" id="GBP33878.1"/>
    </source>
</evidence>
<sequence>MLDQFNKKKQKLDLGESSTNNELPADENPVLEDQNETDEFASYDDKEKKMELKKNYLAHSIICAVRPKSFISTLHHATGLYINRKSGSKVIVNLLSNLGVCASYYDVALHEVSAIKAEITTVTPPVFAQYIYDNADHNAQTIDGKNTIHVAAGIAAINPPSALGTDSPVPKLKKLLEACEVASFGNVPLREYNDCGTSLQSIIYKDVRKYKFGNIEPGLSPVYTTYIWGCYLQVWNLPSLRGYLEKISNKIQYSVSRILMLPIIDQDPSNPQTIYTALHFAANHAKQIRMNTCFVTFDYALWIKAKQILCNTQDKELESVQLRLGGFHLLMSYLKAVGTIMDGSGIKVLFVTVFATNSVDKMLNCTTYSRAIRAHILAATAIGELIAKTAESEENINKHSNISGIKTFDPCRAPPSMMSVQRIINKKKSQLSTLLNDFKDNPPSLDSINENDDCRAMFNLFSSALETLKSRGPLKSRIDQ</sequence>
<name>A0A4C1V4Y7_EUMVA</name>
<comment type="caution">
    <text evidence="2">The sequence shown here is derived from an EMBL/GenBank/DDBJ whole genome shotgun (WGS) entry which is preliminary data.</text>
</comment>
<evidence type="ECO:0000256" key="1">
    <source>
        <dbReference type="SAM" id="MobiDB-lite"/>
    </source>
</evidence>
<dbReference type="AlphaFoldDB" id="A0A4C1V4Y7"/>
<dbReference type="PANTHER" id="PTHR46704:SF1">
    <property type="entry name" value="TELOMERE LENGTH REGULATION PROTEIN TEL2 HOMOLOG"/>
    <property type="match status" value="1"/>
</dbReference>
<feature type="region of interest" description="Disordered" evidence="1">
    <location>
        <begin position="1"/>
        <end position="37"/>
    </location>
</feature>
<accession>A0A4C1V4Y7</accession>
<keyword evidence="3" id="KW-1185">Reference proteome</keyword>
<reference evidence="2 3" key="1">
    <citation type="journal article" date="2019" name="Commun. Biol.">
        <title>The bagworm genome reveals a unique fibroin gene that provides high tensile strength.</title>
        <authorList>
            <person name="Kono N."/>
            <person name="Nakamura H."/>
            <person name="Ohtoshi R."/>
            <person name="Tomita M."/>
            <person name="Numata K."/>
            <person name="Arakawa K."/>
        </authorList>
    </citation>
    <scope>NUCLEOTIDE SEQUENCE [LARGE SCALE GENOMIC DNA]</scope>
</reference>
<gene>
    <name evidence="2" type="ORF">EVAR_20989_1</name>
</gene>
<evidence type="ECO:0000313" key="3">
    <source>
        <dbReference type="Proteomes" id="UP000299102"/>
    </source>
</evidence>
<dbReference type="Proteomes" id="UP000299102">
    <property type="component" value="Unassembled WGS sequence"/>
</dbReference>
<protein>
    <submittedName>
        <fullName evidence="2">Uncharacterized protein</fullName>
    </submittedName>
</protein>
<dbReference type="EMBL" id="BGZK01000280">
    <property type="protein sequence ID" value="GBP33878.1"/>
    <property type="molecule type" value="Genomic_DNA"/>
</dbReference>
<dbReference type="OrthoDB" id="7388781at2759"/>
<organism evidence="2 3">
    <name type="scientific">Eumeta variegata</name>
    <name type="common">Bagworm moth</name>
    <name type="synonym">Eumeta japonica</name>
    <dbReference type="NCBI Taxonomy" id="151549"/>
    <lineage>
        <taxon>Eukaryota</taxon>
        <taxon>Metazoa</taxon>
        <taxon>Ecdysozoa</taxon>
        <taxon>Arthropoda</taxon>
        <taxon>Hexapoda</taxon>
        <taxon>Insecta</taxon>
        <taxon>Pterygota</taxon>
        <taxon>Neoptera</taxon>
        <taxon>Endopterygota</taxon>
        <taxon>Lepidoptera</taxon>
        <taxon>Glossata</taxon>
        <taxon>Ditrysia</taxon>
        <taxon>Tineoidea</taxon>
        <taxon>Psychidae</taxon>
        <taxon>Oiketicinae</taxon>
        <taxon>Eumeta</taxon>
    </lineage>
</organism>